<evidence type="ECO:0000256" key="2">
    <source>
        <dbReference type="ARBA" id="ARBA00023002"/>
    </source>
</evidence>
<keyword evidence="2 5" id="KW-0560">Oxidoreductase</keyword>
<dbReference type="InterPro" id="IPR036291">
    <property type="entry name" value="NAD(P)-bd_dom_sf"/>
</dbReference>
<evidence type="ECO:0000256" key="1">
    <source>
        <dbReference type="ARBA" id="ARBA00006484"/>
    </source>
</evidence>
<keyword evidence="6" id="KW-1185">Reference proteome</keyword>
<organism evidence="5 6">
    <name type="scientific">Azomonas macrocytogenes</name>
    <name type="common">Azotobacter macrocytogenes</name>
    <dbReference type="NCBI Taxonomy" id="69962"/>
    <lineage>
        <taxon>Bacteria</taxon>
        <taxon>Pseudomonadati</taxon>
        <taxon>Pseudomonadota</taxon>
        <taxon>Gammaproteobacteria</taxon>
        <taxon>Pseudomonadales</taxon>
        <taxon>Pseudomonadaceae</taxon>
        <taxon>Azomonas</taxon>
    </lineage>
</organism>
<reference evidence="5 6" key="1">
    <citation type="submission" date="2020-08" db="EMBL/GenBank/DDBJ databases">
        <title>Genomic Encyclopedia of Type Strains, Phase III (KMG-III): the genomes of soil and plant-associated and newly described type strains.</title>
        <authorList>
            <person name="Whitman W."/>
        </authorList>
    </citation>
    <scope>NUCLEOTIDE SEQUENCE [LARGE SCALE GENOMIC DNA]</scope>
    <source>
        <strain evidence="5 6">CECT 4462</strain>
    </source>
</reference>
<dbReference type="PANTHER" id="PTHR42901">
    <property type="entry name" value="ALCOHOL DEHYDROGENASE"/>
    <property type="match status" value="1"/>
</dbReference>
<comment type="similarity">
    <text evidence="1 3">Belongs to the short-chain dehydrogenases/reductases (SDR) family.</text>
</comment>
<accession>A0A839T118</accession>
<dbReference type="PROSITE" id="PS00061">
    <property type="entry name" value="ADH_SHORT"/>
    <property type="match status" value="1"/>
</dbReference>
<sequence length="281" mass="30629">MRIPALPTAFFVLLCYWGLAFVQPAAAAPPEARTVLITGATSGIGATTARRFAAEGWKVVATGRRAERLQPLVEEFGADRVYPAVFDMRDAPAMDKALDALPKDFREIDLLINNAGLSLGTGPAQQANLEDWRTMIDTNITALVTLTHHLLPKLIERHGQIINIGSVAGNYPYPGSNVYGGTKAFVDQFSMGLRSDLRGTGVRVTVVQPGMVETEFTQVRTKGDAEASKRTYQDANPMTPQDIAESLFWLASLPPRMNVNRLEVVATSQSFARLEVTRDAP</sequence>
<dbReference type="Proteomes" id="UP000549250">
    <property type="component" value="Unassembled WGS sequence"/>
</dbReference>
<evidence type="ECO:0000256" key="3">
    <source>
        <dbReference type="RuleBase" id="RU000363"/>
    </source>
</evidence>
<feature type="chain" id="PRO_5032356833" evidence="4">
    <location>
        <begin position="28"/>
        <end position="281"/>
    </location>
</feature>
<dbReference type="PRINTS" id="PR00080">
    <property type="entry name" value="SDRFAMILY"/>
</dbReference>
<feature type="signal peptide" evidence="4">
    <location>
        <begin position="1"/>
        <end position="27"/>
    </location>
</feature>
<dbReference type="SUPFAM" id="SSF51735">
    <property type="entry name" value="NAD(P)-binding Rossmann-fold domains"/>
    <property type="match status" value="1"/>
</dbReference>
<dbReference type="FunFam" id="3.40.50.720:FF:000047">
    <property type="entry name" value="NADP-dependent L-serine/L-allo-threonine dehydrogenase"/>
    <property type="match status" value="1"/>
</dbReference>
<dbReference type="EC" id="1.1.1.276" evidence="5"/>
<evidence type="ECO:0000313" key="5">
    <source>
        <dbReference type="EMBL" id="MBB3103267.1"/>
    </source>
</evidence>
<evidence type="ECO:0000313" key="6">
    <source>
        <dbReference type="Proteomes" id="UP000549250"/>
    </source>
</evidence>
<dbReference type="PIRSF" id="PIRSF000126">
    <property type="entry name" value="11-beta-HSD1"/>
    <property type="match status" value="1"/>
</dbReference>
<dbReference type="RefSeq" id="WP_183166208.1">
    <property type="nucleotide sequence ID" value="NZ_JACHXI010000006.1"/>
</dbReference>
<dbReference type="GO" id="GO:0031132">
    <property type="term" value="F:serine 3-dehydrogenase activity"/>
    <property type="evidence" value="ECO:0007669"/>
    <property type="project" value="UniProtKB-EC"/>
</dbReference>
<dbReference type="PANTHER" id="PTHR42901:SF1">
    <property type="entry name" value="ALCOHOL DEHYDROGENASE"/>
    <property type="match status" value="1"/>
</dbReference>
<keyword evidence="4" id="KW-0732">Signal</keyword>
<evidence type="ECO:0000256" key="4">
    <source>
        <dbReference type="SAM" id="SignalP"/>
    </source>
</evidence>
<comment type="caution">
    <text evidence="5">The sequence shown here is derived from an EMBL/GenBank/DDBJ whole genome shotgun (WGS) entry which is preliminary data.</text>
</comment>
<dbReference type="InterPro" id="IPR020904">
    <property type="entry name" value="Sc_DH/Rdtase_CS"/>
</dbReference>
<dbReference type="InterPro" id="IPR002347">
    <property type="entry name" value="SDR_fam"/>
</dbReference>
<name>A0A839T118_AZOMA</name>
<dbReference type="PRINTS" id="PR00081">
    <property type="entry name" value="GDHRDH"/>
</dbReference>
<gene>
    <name evidence="5" type="ORF">FHR87_001662</name>
</gene>
<dbReference type="Gene3D" id="3.40.50.720">
    <property type="entry name" value="NAD(P)-binding Rossmann-like Domain"/>
    <property type="match status" value="1"/>
</dbReference>
<dbReference type="AlphaFoldDB" id="A0A839T118"/>
<dbReference type="EMBL" id="JACHXI010000006">
    <property type="protein sequence ID" value="MBB3103267.1"/>
    <property type="molecule type" value="Genomic_DNA"/>
</dbReference>
<dbReference type="Pfam" id="PF00106">
    <property type="entry name" value="adh_short"/>
    <property type="match status" value="1"/>
</dbReference>
<proteinExistence type="inferred from homology"/>
<protein>
    <submittedName>
        <fullName evidence="5">Serine 3-dehydrogenase</fullName>
        <ecNumber evidence="5">1.1.1.276</ecNumber>
    </submittedName>
</protein>